<dbReference type="InterPro" id="IPR028098">
    <property type="entry name" value="Glyco_trans_4-like_N"/>
</dbReference>
<dbReference type="RefSeq" id="WP_008610082.1">
    <property type="nucleotide sequence ID" value="NZ_ALAB01000039.1"/>
</dbReference>
<dbReference type="AlphaFoldDB" id="J1Y8Y1"/>
<reference evidence="2 3" key="1">
    <citation type="journal article" date="2012" name="J. Bacteriol.">
        <title>Genome Sequence of Pectin-Degrading Alishewanella aestuarii Strain B11T, Isolated from Tidal Flat Sediment.</title>
        <authorList>
            <person name="Jung J."/>
            <person name="Choi S."/>
            <person name="Chun J."/>
            <person name="Park W."/>
        </authorList>
    </citation>
    <scope>NUCLEOTIDE SEQUENCE [LARGE SCALE GENOMIC DNA]</scope>
    <source>
        <strain evidence="2 3">B11</strain>
    </source>
</reference>
<dbReference type="Gene3D" id="3.40.50.2000">
    <property type="entry name" value="Glycogen Phosphorylase B"/>
    <property type="match status" value="1"/>
</dbReference>
<dbReference type="PATRIC" id="fig|1197174.4.peg.2981"/>
<keyword evidence="3" id="KW-1185">Reference proteome</keyword>
<dbReference type="GO" id="GO:0016757">
    <property type="term" value="F:glycosyltransferase activity"/>
    <property type="evidence" value="ECO:0007669"/>
    <property type="project" value="UniProtKB-ARBA"/>
</dbReference>
<dbReference type="EMBL" id="ALAB01000039">
    <property type="protein sequence ID" value="EJI84215.1"/>
    <property type="molecule type" value="Genomic_DNA"/>
</dbReference>
<accession>J1Y8Y1</accession>
<comment type="caution">
    <text evidence="2">The sequence shown here is derived from an EMBL/GenBank/DDBJ whole genome shotgun (WGS) entry which is preliminary data.</text>
</comment>
<feature type="domain" description="Glycosyltransferase subfamily 4-like N-terminal" evidence="1">
    <location>
        <begin position="26"/>
        <end position="195"/>
    </location>
</feature>
<gene>
    <name evidence="2" type="ORF">AEST_30490</name>
</gene>
<dbReference type="Proteomes" id="UP000012043">
    <property type="component" value="Unassembled WGS sequence"/>
</dbReference>
<proteinExistence type="predicted"/>
<dbReference type="Pfam" id="PF13579">
    <property type="entry name" value="Glyco_trans_4_4"/>
    <property type="match status" value="1"/>
</dbReference>
<evidence type="ECO:0000313" key="3">
    <source>
        <dbReference type="Proteomes" id="UP000012043"/>
    </source>
</evidence>
<protein>
    <recommendedName>
        <fullName evidence="1">Glycosyltransferase subfamily 4-like N-terminal domain-containing protein</fullName>
    </recommendedName>
</protein>
<dbReference type="SUPFAM" id="SSF53756">
    <property type="entry name" value="UDP-Glycosyltransferase/glycogen phosphorylase"/>
    <property type="match status" value="1"/>
</dbReference>
<sequence length="424" mass="47003">MMPAETRKTLLMVALDYPPCQSAGVQRTYKFAQYLQSYGWDVVVLTVKEQVYERCDHSAGTPDVLHVERCAAIDAARDLAWRGKYLGFSCVPDRWWSWALTAIPAGKKLIARFKPDVIWSTYPVSTAHFIAYRLQQSSGLPWIADYRDPLQCRYDPSARRYSGLAKWIEKQTIKHCSLAVFTTDNAAKLYQRLYPQQLLRKFRVIENGFDEENFRQLAASGPVSAERFRLLHSGALYGDGRDPTPIFRALSLLKQQGKLNAQNFVLSFRGCQAQPGIMALLSELAISELVEFLPGVSYLDSLTEMLSADALLLLQGPLFNNQIPSKLYDYIRAGRPILAMTPAQSATARALAAYPQQYCAMVADELAAALASLLDERTPAALVTPTQAAVYSRHSRTAELAALLTEVCAASTSVTLSESGQGVA</sequence>
<evidence type="ECO:0000259" key="1">
    <source>
        <dbReference type="Pfam" id="PF13579"/>
    </source>
</evidence>
<organism evidence="2 3">
    <name type="scientific">Alishewanella aestuarii B11</name>
    <dbReference type="NCBI Taxonomy" id="1197174"/>
    <lineage>
        <taxon>Bacteria</taxon>
        <taxon>Pseudomonadati</taxon>
        <taxon>Pseudomonadota</taxon>
        <taxon>Gammaproteobacteria</taxon>
        <taxon>Alteromonadales</taxon>
        <taxon>Alteromonadaceae</taxon>
        <taxon>Alishewanella</taxon>
    </lineage>
</organism>
<name>J1Y8Y1_9ALTE</name>
<evidence type="ECO:0000313" key="2">
    <source>
        <dbReference type="EMBL" id="EJI84215.1"/>
    </source>
</evidence>